<dbReference type="InterPro" id="IPR013057">
    <property type="entry name" value="AA_transpt_TM"/>
</dbReference>
<feature type="region of interest" description="Disordered" evidence="5">
    <location>
        <begin position="1"/>
        <end position="28"/>
    </location>
</feature>
<reference evidence="8" key="1">
    <citation type="submission" date="2017-01" db="EMBL/GenBank/DDBJ databases">
        <title>Co-option of a conserved glutamine transporter enables aphid/Buchnera metabolic integration.</title>
        <authorList>
            <person name="Duncan R.P."/>
            <person name="Luetje C.W."/>
            <person name="Wilson A.C.C."/>
        </authorList>
    </citation>
    <scope>NUCLEOTIDE SEQUENCE</scope>
</reference>
<feature type="transmembrane region" description="Helical" evidence="6">
    <location>
        <begin position="420"/>
        <end position="437"/>
    </location>
</feature>
<feature type="transmembrane region" description="Helical" evidence="6">
    <location>
        <begin position="196"/>
        <end position="215"/>
    </location>
</feature>
<feature type="transmembrane region" description="Helical" evidence="6">
    <location>
        <begin position="301"/>
        <end position="319"/>
    </location>
</feature>
<dbReference type="AlphaFoldDB" id="A0A2L0RIB5"/>
<dbReference type="PANTHER" id="PTHR22950">
    <property type="entry name" value="AMINO ACID TRANSPORTER"/>
    <property type="match status" value="1"/>
</dbReference>
<evidence type="ECO:0000259" key="7">
    <source>
        <dbReference type="Pfam" id="PF01490"/>
    </source>
</evidence>
<feature type="domain" description="Amino acid transporter transmembrane" evidence="7">
    <location>
        <begin position="102"/>
        <end position="501"/>
    </location>
</feature>
<evidence type="ECO:0000256" key="2">
    <source>
        <dbReference type="ARBA" id="ARBA00022692"/>
    </source>
</evidence>
<evidence type="ECO:0000256" key="3">
    <source>
        <dbReference type="ARBA" id="ARBA00022989"/>
    </source>
</evidence>
<comment type="subcellular location">
    <subcellularLocation>
        <location evidence="1">Membrane</location>
        <topology evidence="1">Multi-pass membrane protein</topology>
    </subcellularLocation>
</comment>
<keyword evidence="3 6" id="KW-1133">Transmembrane helix</keyword>
<feature type="transmembrane region" description="Helical" evidence="6">
    <location>
        <begin position="443"/>
        <end position="469"/>
    </location>
</feature>
<dbReference type="GO" id="GO:0005774">
    <property type="term" value="C:vacuolar membrane"/>
    <property type="evidence" value="ECO:0007669"/>
    <property type="project" value="TreeGrafter"/>
</dbReference>
<feature type="transmembrane region" description="Helical" evidence="6">
    <location>
        <begin position="481"/>
        <end position="503"/>
    </location>
</feature>
<gene>
    <name evidence="8" type="primary">GLNT1</name>
</gene>
<proteinExistence type="evidence at transcript level"/>
<feature type="transmembrane region" description="Helical" evidence="6">
    <location>
        <begin position="331"/>
        <end position="355"/>
    </location>
</feature>
<organism evidence="8">
    <name type="scientific">Pediculus humanus</name>
    <name type="common">human louse</name>
    <dbReference type="NCBI Taxonomy" id="121225"/>
    <lineage>
        <taxon>Eukaryota</taxon>
        <taxon>Metazoa</taxon>
        <taxon>Ecdysozoa</taxon>
        <taxon>Arthropoda</taxon>
        <taxon>Hexapoda</taxon>
        <taxon>Insecta</taxon>
        <taxon>Pterygota</taxon>
        <taxon>Neoptera</taxon>
        <taxon>Paraneoptera</taxon>
        <taxon>Psocodea</taxon>
        <taxon>Troctomorpha</taxon>
        <taxon>Phthiraptera</taxon>
        <taxon>Anoplura</taxon>
        <taxon>Pediculidae</taxon>
        <taxon>Pediculus</taxon>
    </lineage>
</organism>
<feature type="compositionally biased region" description="Basic and acidic residues" evidence="5">
    <location>
        <begin position="1"/>
        <end position="18"/>
    </location>
</feature>
<dbReference type="Pfam" id="PF01490">
    <property type="entry name" value="Aa_trans"/>
    <property type="match status" value="1"/>
</dbReference>
<feature type="transmembrane region" description="Helical" evidence="6">
    <location>
        <begin position="235"/>
        <end position="252"/>
    </location>
</feature>
<feature type="transmembrane region" description="Helical" evidence="6">
    <location>
        <begin position="134"/>
        <end position="155"/>
    </location>
</feature>
<sequence length="513" mass="57262">MAEKVESVSENPAEKVENETEEEDPSVHTLAPITILANYEKPKNGGTKTEMDDFVRAKFKSQQHGEFSSVITNGSTTPLVRENVVDEESGYNPFVHRKLDHPMSNIDTLIHLLKGSLGSGILAMPLAFANAGLFFGVFATILVGAICTYCVHMLVTCAHTLYRRMKVPTLDYSGVAEASFLLGPQPVRKYRRLAKACIDTFLFIDLYGCCCVYVVFVARNLKQVVDHHLEIDYDVRLYMAMLLIPLILTNLIHNLKWLAPFSMIANILMAVGIGISFYYVFNDLPHVTERKYFSSFQQLPLFFGTAIFALEGIGVVMPLENNMKTPQKFIGCPGVLNIGMTAVVILYTAVGFFGYLKFGEDTQASITLNLPKDELLAQSVKVMIAVTIFLTYSLQFYVPMGIIWKGCKHWFPKNEVPAEYCIRIFLVILSVGIAAAVPNLGPFISLVGAMCLSTLGLIFPAVIELVTFWEKPGMGKFYWRIWKNIFLMLFGILGFATGTISSLQEIMETFNSE</sequence>
<evidence type="ECO:0000256" key="4">
    <source>
        <dbReference type="ARBA" id="ARBA00023136"/>
    </source>
</evidence>
<dbReference type="PANTHER" id="PTHR22950:SF460">
    <property type="entry name" value="PROTON-COUPLED AMINO ACID TRANSPORTER 4-LIKE PROTEIN"/>
    <property type="match status" value="1"/>
</dbReference>
<feature type="transmembrane region" description="Helical" evidence="6">
    <location>
        <begin position="375"/>
        <end position="399"/>
    </location>
</feature>
<accession>A0A2L0RIB5</accession>
<dbReference type="GO" id="GO:0015179">
    <property type="term" value="F:L-amino acid transmembrane transporter activity"/>
    <property type="evidence" value="ECO:0007669"/>
    <property type="project" value="TreeGrafter"/>
</dbReference>
<evidence type="ECO:0000256" key="6">
    <source>
        <dbReference type="SAM" id="Phobius"/>
    </source>
</evidence>
<evidence type="ECO:0000256" key="1">
    <source>
        <dbReference type="ARBA" id="ARBA00004141"/>
    </source>
</evidence>
<keyword evidence="4 6" id="KW-0472">Membrane</keyword>
<name>A0A2L0RIB5_9NEOP</name>
<feature type="transmembrane region" description="Helical" evidence="6">
    <location>
        <begin position="264"/>
        <end position="281"/>
    </location>
</feature>
<keyword evidence="2 6" id="KW-0812">Transmembrane</keyword>
<protein>
    <submittedName>
        <fullName evidence="8">Glutamine transporter 1</fullName>
    </submittedName>
</protein>
<dbReference type="EMBL" id="KY448284">
    <property type="protein sequence ID" value="AUZ41741.1"/>
    <property type="molecule type" value="mRNA"/>
</dbReference>
<evidence type="ECO:0000256" key="5">
    <source>
        <dbReference type="SAM" id="MobiDB-lite"/>
    </source>
</evidence>
<dbReference type="VEuPathDB" id="VectorBase:PHUM540430"/>
<evidence type="ECO:0000313" key="8">
    <source>
        <dbReference type="EMBL" id="AUZ41741.1"/>
    </source>
</evidence>